<evidence type="ECO:0000313" key="11">
    <source>
        <dbReference type="EMBL" id="QXN75351.1"/>
    </source>
</evidence>
<keyword evidence="3" id="KW-0808">Transferase</keyword>
<feature type="domain" description="RdRp catalytic" evidence="10">
    <location>
        <begin position="345"/>
        <end position="489"/>
    </location>
</feature>
<evidence type="ECO:0000256" key="4">
    <source>
        <dbReference type="ARBA" id="ARBA00022695"/>
    </source>
</evidence>
<keyword evidence="4" id="KW-0548">Nucleotidyltransferase</keyword>
<comment type="catalytic activity">
    <reaction evidence="8">
        <text>RNA(n) + a ribonucleoside 5'-triphosphate = RNA(n+1) + diphosphate</text>
        <dbReference type="Rhea" id="RHEA:21248"/>
        <dbReference type="Rhea" id="RHEA-COMP:14527"/>
        <dbReference type="Rhea" id="RHEA-COMP:17342"/>
        <dbReference type="ChEBI" id="CHEBI:33019"/>
        <dbReference type="ChEBI" id="CHEBI:61557"/>
        <dbReference type="ChEBI" id="CHEBI:140395"/>
        <dbReference type="EC" id="2.7.7.48"/>
    </reaction>
</comment>
<evidence type="ECO:0000256" key="2">
    <source>
        <dbReference type="ARBA" id="ARBA00022484"/>
    </source>
</evidence>
<sequence>MMKSQYVDMLLKVVQGILADAMDVYTISGGFTKDLVSLTRLSKQRGLGCFQLDLPHLDDLLTRGLRDGRLRLEGALTKRASKSIQVPRLFSGLWLRIFDSDGCLKSDVDPNAIFFLRQLCCVGKKLKVPCSITRLRESVSDYEQIDRGLFKPDLSWDEDVLDSDDIGRDVHFCDIMASHLSVDEPSLFPEIDAIDSGRSSELLLFLQRAADSVSCSLDLFNPLSESCRSRVAKNGGRGFKHGPGAVAHAPGIVDKYNFQHLSHKLLRVFPRIFFYPKGISRETSNHEVPSRLIAVNKTAKSPRLIAAEPVEHQFAQQMLLGWFNYQFKQQFADFISLDNQQLSREMALRGSLDGKLATVDLSAASDRLSCYVIERIFRKRPDILRALHSCRTRWVRNSIAGTRPYYLNLRKYASQGTACTFPVQSLVFLVICMAACGHTDYEVFKRSMRGKVRVYGDDIVIPTNRCTRLYDLLTMCQLKVNTEKSFTSGYFRESCGGDFYRGYDVTPVKVGQYSPTKPEGRQSLLDVSNLFYMKGLWRTAEAVGYLLPDRVRKNLPIVSVTSGSSGLVSFLGSWASHLPIRWNYEWHIPEYKSWGANTKKRTRDRDGTSRLLKFLNEAVAPDKFGDYAEYDSDLLERGGPRDGVAWRALDLDSRFRANRHT</sequence>
<dbReference type="SUPFAM" id="SSF56672">
    <property type="entry name" value="DNA/RNA polymerases"/>
    <property type="match status" value="1"/>
</dbReference>
<organism evidence="11">
    <name type="scientific">Grapevine-associated levi-like virus 1</name>
    <dbReference type="NCBI Taxonomy" id="2814354"/>
    <lineage>
        <taxon>Viruses</taxon>
        <taxon>Riboviria</taxon>
        <taxon>Orthornavirae</taxon>
        <taxon>Lenarviricota</taxon>
        <taxon>Leviviricetes</taxon>
        <taxon>Timlovirales</taxon>
        <taxon>Steitzviridae</taxon>
        <taxon>Wolvivirus</taxon>
        <taxon>Wolvivirus vitiscola</taxon>
    </lineage>
</organism>
<keyword evidence="5" id="KW-0547">Nucleotide-binding</keyword>
<keyword evidence="9" id="KW-0479">Metal-binding</keyword>
<evidence type="ECO:0000256" key="5">
    <source>
        <dbReference type="ARBA" id="ARBA00022741"/>
    </source>
</evidence>
<evidence type="ECO:0000256" key="1">
    <source>
        <dbReference type="ARBA" id="ARBA00012494"/>
    </source>
</evidence>
<keyword evidence="9" id="KW-0460">Magnesium</keyword>
<dbReference type="InterPro" id="IPR007096">
    <property type="entry name" value="RNA-dir_Rpol_cat_phage"/>
</dbReference>
<evidence type="ECO:0000256" key="8">
    <source>
        <dbReference type="ARBA" id="ARBA00048744"/>
    </source>
</evidence>
<feature type="binding site" evidence="9">
    <location>
        <position position="360"/>
    </location>
    <ligand>
        <name>Mg(2+)</name>
        <dbReference type="ChEBI" id="CHEBI:18420"/>
        <label>2</label>
    </ligand>
</feature>
<evidence type="ECO:0000256" key="9">
    <source>
        <dbReference type="PIRSR" id="PIRSR605093-1"/>
    </source>
</evidence>
<evidence type="ECO:0000256" key="7">
    <source>
        <dbReference type="ARBA" id="ARBA00030248"/>
    </source>
</evidence>
<keyword evidence="6" id="KW-0693">Viral RNA replication</keyword>
<reference evidence="11" key="1">
    <citation type="submission" date="2021-02" db="EMBL/GenBank/DDBJ databases">
        <title>The hidden world within plants: metatranscriptomics unveil the complexity of wood microbiomes in grapevine.</title>
        <authorList>
            <person name="Nerva L."/>
            <person name="Garcia J.F."/>
            <person name="Favaretto F."/>
            <person name="Giudice G."/>
            <person name="Moffa L."/>
            <person name="Dario C."/>
            <person name="Riccardo V."/>
            <person name="Gambino G."/>
            <person name="Chitarra W."/>
        </authorList>
    </citation>
    <scope>NUCLEOTIDE SEQUENCE</scope>
</reference>
<dbReference type="GO" id="GO:0003968">
    <property type="term" value="F:RNA-directed RNA polymerase activity"/>
    <property type="evidence" value="ECO:0007669"/>
    <property type="project" value="UniProtKB-KW"/>
</dbReference>
<keyword evidence="2 11" id="KW-0696">RNA-directed RNA polymerase</keyword>
<evidence type="ECO:0000256" key="6">
    <source>
        <dbReference type="ARBA" id="ARBA00022953"/>
    </source>
</evidence>
<dbReference type="InterPro" id="IPR043502">
    <property type="entry name" value="DNA/RNA_pol_sf"/>
</dbReference>
<accession>A0A8F5MLV7</accession>
<dbReference type="EMBL" id="MW648448">
    <property type="protein sequence ID" value="QXN75351.1"/>
    <property type="molecule type" value="Genomic_RNA"/>
</dbReference>
<dbReference type="GO" id="GO:0046872">
    <property type="term" value="F:metal ion binding"/>
    <property type="evidence" value="ECO:0007669"/>
    <property type="project" value="UniProtKB-KW"/>
</dbReference>
<protein>
    <recommendedName>
        <fullName evidence="1">RNA-directed RNA polymerase</fullName>
        <ecNumber evidence="1">2.7.7.48</ecNumber>
    </recommendedName>
    <alternativeName>
        <fullName evidence="7">RNA replicase beta chain</fullName>
    </alternativeName>
</protein>
<dbReference type="PROSITE" id="PS50522">
    <property type="entry name" value="RDRP_PHAGE"/>
    <property type="match status" value="1"/>
</dbReference>
<dbReference type="GO" id="GO:0039694">
    <property type="term" value="P:viral RNA genome replication"/>
    <property type="evidence" value="ECO:0007669"/>
    <property type="project" value="InterPro"/>
</dbReference>
<feature type="binding site" evidence="9">
    <location>
        <position position="457"/>
    </location>
    <ligand>
        <name>Mg(2+)</name>
        <dbReference type="ChEBI" id="CHEBI:18420"/>
        <label>2</label>
    </ligand>
</feature>
<dbReference type="GO" id="GO:0000166">
    <property type="term" value="F:nucleotide binding"/>
    <property type="evidence" value="ECO:0007669"/>
    <property type="project" value="UniProtKB-KW"/>
</dbReference>
<evidence type="ECO:0000256" key="3">
    <source>
        <dbReference type="ARBA" id="ARBA00022679"/>
    </source>
</evidence>
<comment type="cofactor">
    <cofactor evidence="9">
        <name>Mg(2+)</name>
        <dbReference type="ChEBI" id="CHEBI:18420"/>
    </cofactor>
    <text evidence="9">Binds 2 Mg(2+) per subunit.</text>
</comment>
<dbReference type="Pfam" id="PF03431">
    <property type="entry name" value="RNA_replicase_B"/>
    <property type="match status" value="1"/>
</dbReference>
<proteinExistence type="predicted"/>
<evidence type="ECO:0000259" key="10">
    <source>
        <dbReference type="PROSITE" id="PS50522"/>
    </source>
</evidence>
<dbReference type="InterPro" id="IPR005093">
    <property type="entry name" value="RNArep_beta"/>
</dbReference>
<dbReference type="EC" id="2.7.7.48" evidence="1"/>
<name>A0A8F5MLV7_9VIRU</name>
<feature type="binding site" evidence="9">
    <location>
        <position position="458"/>
    </location>
    <ligand>
        <name>Mg(2+)</name>
        <dbReference type="ChEBI" id="CHEBI:18420"/>
        <label>2</label>
    </ligand>
</feature>